<dbReference type="Proteomes" id="UP000494165">
    <property type="component" value="Unassembled WGS sequence"/>
</dbReference>
<comment type="similarity">
    <text evidence="2">Belongs to the PBP/GOBP family.</text>
</comment>
<protein>
    <submittedName>
        <fullName evidence="6">Uncharacterized protein</fullName>
    </submittedName>
</protein>
<feature type="compositionally biased region" description="Acidic residues" evidence="4">
    <location>
        <begin position="402"/>
        <end position="413"/>
    </location>
</feature>
<evidence type="ECO:0000313" key="6">
    <source>
        <dbReference type="EMBL" id="CAB3363941.1"/>
    </source>
</evidence>
<sequence>MRVGTKSSVFIAALLVQVAPLLAAARSENNAKNDKHNSDDRVGGFGHGVGQIDVSLGAHPSLLEGLPPRQQDGIPPFRPINDPPPEFSTLQPLDKHHQPNPGSERMQKSQANTQNQDEKGYDCTAILLERLSKRCCRLPVLVPLNMIDNCTIRDDVSPEYRKRFKIKRGPRCLYDCAFRELNLLSDDGLALDVLQITVRMLEAANKTSWNTSMLRDTIITCNTLIEENVSTKIMYALSGENCSVLPWVMLKCLKKKFVLECPDVEVINKDEDCVKDKARLQGCNPLTLTNTSQVKPASRPETPANDAFEQLKPQTATPNSTPWIGKLPDRRYDVRKTTTAMSTSQVERKRNRYSSEPEQDRETADAPDYRSENINGNSRSQDIKRGKDKKKGRENGRMVNDIDQENPVEDFEDTPARRLSRGRVSPARAAPRPCPAIRHPRSGCPQCACRADHPVNVFFRAW</sequence>
<dbReference type="GO" id="GO:0005576">
    <property type="term" value="C:extracellular region"/>
    <property type="evidence" value="ECO:0007669"/>
    <property type="project" value="UniProtKB-SubCell"/>
</dbReference>
<reference evidence="6 7" key="1">
    <citation type="submission" date="2020-04" db="EMBL/GenBank/DDBJ databases">
        <authorList>
            <person name="Alioto T."/>
            <person name="Alioto T."/>
            <person name="Gomez Garrido J."/>
        </authorList>
    </citation>
    <scope>NUCLEOTIDE SEQUENCE [LARGE SCALE GENOMIC DNA]</scope>
</reference>
<evidence type="ECO:0000313" key="7">
    <source>
        <dbReference type="Proteomes" id="UP000494165"/>
    </source>
</evidence>
<gene>
    <name evidence="6" type="ORF">CLODIP_2_CD06912</name>
</gene>
<keyword evidence="5" id="KW-0732">Signal</keyword>
<evidence type="ECO:0000256" key="5">
    <source>
        <dbReference type="SAM" id="SignalP"/>
    </source>
</evidence>
<evidence type="ECO:0000256" key="2">
    <source>
        <dbReference type="ARBA" id="ARBA00008098"/>
    </source>
</evidence>
<dbReference type="PANTHER" id="PTHR21066:SF9">
    <property type="entry name" value="ODORANT-BINDING PROTEIN 59A"/>
    <property type="match status" value="1"/>
</dbReference>
<feature type="compositionally biased region" description="Basic and acidic residues" evidence="4">
    <location>
        <begin position="327"/>
        <end position="336"/>
    </location>
</feature>
<feature type="chain" id="PRO_5035889251" evidence="5">
    <location>
        <begin position="25"/>
        <end position="462"/>
    </location>
</feature>
<evidence type="ECO:0000256" key="1">
    <source>
        <dbReference type="ARBA" id="ARBA00004613"/>
    </source>
</evidence>
<feature type="compositionally biased region" description="Basic and acidic residues" evidence="4">
    <location>
        <begin position="353"/>
        <end position="371"/>
    </location>
</feature>
<name>A0A8S1C720_9INSE</name>
<keyword evidence="7" id="KW-1185">Reference proteome</keyword>
<dbReference type="EMBL" id="CADEPI010000014">
    <property type="protein sequence ID" value="CAB3363941.1"/>
    <property type="molecule type" value="Genomic_DNA"/>
</dbReference>
<dbReference type="Gene3D" id="1.10.238.270">
    <property type="match status" value="1"/>
</dbReference>
<feature type="region of interest" description="Disordered" evidence="4">
    <location>
        <begin position="59"/>
        <end position="117"/>
    </location>
</feature>
<dbReference type="AlphaFoldDB" id="A0A8S1C720"/>
<comment type="caution">
    <text evidence="6">The sequence shown here is derived from an EMBL/GenBank/DDBJ whole genome shotgun (WGS) entry which is preliminary data.</text>
</comment>
<feature type="region of interest" description="Disordered" evidence="4">
    <location>
        <begin position="287"/>
        <end position="434"/>
    </location>
</feature>
<dbReference type="InterPro" id="IPR052295">
    <property type="entry name" value="Odorant-binding_protein"/>
</dbReference>
<proteinExistence type="inferred from homology"/>
<comment type="subcellular location">
    <subcellularLocation>
        <location evidence="1">Secreted</location>
    </subcellularLocation>
</comment>
<feature type="compositionally biased region" description="Pro residues" evidence="4">
    <location>
        <begin position="76"/>
        <end position="86"/>
    </location>
</feature>
<feature type="compositionally biased region" description="Basic and acidic residues" evidence="4">
    <location>
        <begin position="381"/>
        <end position="396"/>
    </location>
</feature>
<feature type="compositionally biased region" description="Low complexity" evidence="4">
    <location>
        <begin position="422"/>
        <end position="434"/>
    </location>
</feature>
<feature type="signal peptide" evidence="5">
    <location>
        <begin position="1"/>
        <end position="24"/>
    </location>
</feature>
<evidence type="ECO:0000256" key="4">
    <source>
        <dbReference type="SAM" id="MobiDB-lite"/>
    </source>
</evidence>
<feature type="compositionally biased region" description="Polar residues" evidence="4">
    <location>
        <begin position="312"/>
        <end position="322"/>
    </location>
</feature>
<organism evidence="6 7">
    <name type="scientific">Cloeon dipterum</name>
    <dbReference type="NCBI Taxonomy" id="197152"/>
    <lineage>
        <taxon>Eukaryota</taxon>
        <taxon>Metazoa</taxon>
        <taxon>Ecdysozoa</taxon>
        <taxon>Arthropoda</taxon>
        <taxon>Hexapoda</taxon>
        <taxon>Insecta</taxon>
        <taxon>Pterygota</taxon>
        <taxon>Palaeoptera</taxon>
        <taxon>Ephemeroptera</taxon>
        <taxon>Pisciforma</taxon>
        <taxon>Baetidae</taxon>
        <taxon>Cloeon</taxon>
    </lineage>
</organism>
<keyword evidence="3" id="KW-0964">Secreted</keyword>
<dbReference type="PANTHER" id="PTHR21066">
    <property type="entry name" value="ODORANT-BINDING PROTEIN 59A-RELATED"/>
    <property type="match status" value="1"/>
</dbReference>
<evidence type="ECO:0000256" key="3">
    <source>
        <dbReference type="ARBA" id="ARBA00022525"/>
    </source>
</evidence>
<accession>A0A8S1C720</accession>